<feature type="transmembrane region" description="Helical" evidence="1">
    <location>
        <begin position="12"/>
        <end position="33"/>
    </location>
</feature>
<dbReference type="NCBIfam" id="TIGR02117">
    <property type="entry name" value="chp_urease_rgn"/>
    <property type="match status" value="1"/>
</dbReference>
<dbReference type="InterPro" id="IPR011727">
    <property type="entry name" value="CHP02117"/>
</dbReference>
<protein>
    <submittedName>
        <fullName evidence="2">TIGR02117 family protein</fullName>
    </submittedName>
</protein>
<dbReference type="OrthoDB" id="211174at2"/>
<gene>
    <name evidence="2" type="ORF">DN068_11055</name>
</gene>
<dbReference type="AlphaFoldDB" id="A0A2W2BAW1"/>
<evidence type="ECO:0000313" key="3">
    <source>
        <dbReference type="Proteomes" id="UP000248745"/>
    </source>
</evidence>
<proteinExistence type="predicted"/>
<organism evidence="2 3">
    <name type="scientific">Taibaiella soli</name>
    <dbReference type="NCBI Taxonomy" id="1649169"/>
    <lineage>
        <taxon>Bacteria</taxon>
        <taxon>Pseudomonadati</taxon>
        <taxon>Bacteroidota</taxon>
        <taxon>Chitinophagia</taxon>
        <taxon>Chitinophagales</taxon>
        <taxon>Chitinophagaceae</taxon>
        <taxon>Taibaiella</taxon>
    </lineage>
</organism>
<comment type="caution">
    <text evidence="2">The sequence shown here is derived from an EMBL/GenBank/DDBJ whole genome shotgun (WGS) entry which is preliminary data.</text>
</comment>
<evidence type="ECO:0000256" key="1">
    <source>
        <dbReference type="SAM" id="Phobius"/>
    </source>
</evidence>
<keyword evidence="3" id="KW-1185">Reference proteome</keyword>
<sequence length="229" mass="26056">MRKYVKKGLKYTGWFALCFIAFVLVYLGCAWGLSRIATEREAGVSEDVTIYIKTNGVHTDLVLPLRNASEDWSREFRFGNTHLTDTNSVNWLAFGWGDKGFYLETPEWSDLKFSTAFKAAFALSTTAIHATFYNQMTETKSCRKINISNPQYQRLITYINNSLQHDADGHVIHIVTDANYGNADAFYEAKGSYSMFYTCNTWANNGLKACGQRACLWTPFDTGIFLKYP</sequence>
<dbReference type="Pfam" id="PF09601">
    <property type="entry name" value="DUF2459"/>
    <property type="match status" value="1"/>
</dbReference>
<dbReference type="Proteomes" id="UP000248745">
    <property type="component" value="Unassembled WGS sequence"/>
</dbReference>
<name>A0A2W2BAW1_9BACT</name>
<keyword evidence="1" id="KW-1133">Transmembrane helix</keyword>
<keyword evidence="1" id="KW-0812">Transmembrane</keyword>
<dbReference type="EMBL" id="QKTW01000016">
    <property type="protein sequence ID" value="PZF73037.1"/>
    <property type="molecule type" value="Genomic_DNA"/>
</dbReference>
<accession>A0A2W2BAW1</accession>
<keyword evidence="1" id="KW-0472">Membrane</keyword>
<evidence type="ECO:0000313" key="2">
    <source>
        <dbReference type="EMBL" id="PZF73037.1"/>
    </source>
</evidence>
<reference evidence="2 3" key="1">
    <citation type="submission" date="2018-06" db="EMBL/GenBank/DDBJ databases">
        <title>Mucibacter soli gen. nov., sp. nov., a new member of the family Chitinophagaceae producing mucin.</title>
        <authorList>
            <person name="Kim M.-K."/>
            <person name="Park S."/>
            <person name="Kim T.-S."/>
            <person name="Joung Y."/>
            <person name="Han J.-H."/>
            <person name="Kim S.B."/>
        </authorList>
    </citation>
    <scope>NUCLEOTIDE SEQUENCE [LARGE SCALE GENOMIC DNA]</scope>
    <source>
        <strain evidence="2 3">R1-15</strain>
    </source>
</reference>